<reference evidence="2 3" key="1">
    <citation type="journal article" date="2014" name="Antonie Van Leeuwenhoek">
        <title>Oenococcus alcoholitolerans sp. nov., a lactic acid bacteria isolated from cachaca and ethanol fermentation processes.</title>
        <authorList>
            <person name="Badotti F."/>
            <person name="Moreira A.P."/>
            <person name="Tonon L.A."/>
            <person name="de Lucena B.T."/>
            <person name="Gomes Fde C."/>
            <person name="Kruger R."/>
            <person name="Thompson C.C."/>
            <person name="de Morais M.A.Jr."/>
            <person name="Rosa C.A."/>
            <person name="Thompson F.L."/>
        </authorList>
    </citation>
    <scope>NUCLEOTIDE SEQUENCE [LARGE SCALE GENOMIC DNA]</scope>
    <source>
        <strain evidence="2 3">UFRJ-M7.2.18</strain>
    </source>
</reference>
<dbReference type="CDD" id="cd02947">
    <property type="entry name" value="TRX_family"/>
    <property type="match status" value="1"/>
</dbReference>
<feature type="domain" description="Thioredoxin" evidence="1">
    <location>
        <begin position="1"/>
        <end position="111"/>
    </location>
</feature>
<organism evidence="2 3">
    <name type="scientific">Oenococcus alcoholitolerans</name>
    <dbReference type="NCBI Taxonomy" id="931074"/>
    <lineage>
        <taxon>Bacteria</taxon>
        <taxon>Bacillati</taxon>
        <taxon>Bacillota</taxon>
        <taxon>Bacilli</taxon>
        <taxon>Lactobacillales</taxon>
        <taxon>Lactobacillaceae</taxon>
        <taxon>Oenococcus</taxon>
    </lineage>
</organism>
<dbReference type="PANTHER" id="PTHR10438:SF468">
    <property type="entry name" value="THIOREDOXIN-1-RELATED"/>
    <property type="match status" value="1"/>
</dbReference>
<dbReference type="EMBL" id="AXCV01000115">
    <property type="protein sequence ID" value="KGO32046.1"/>
    <property type="molecule type" value="Genomic_DNA"/>
</dbReference>
<evidence type="ECO:0000259" key="1">
    <source>
        <dbReference type="PROSITE" id="PS51352"/>
    </source>
</evidence>
<dbReference type="Pfam" id="PF00085">
    <property type="entry name" value="Thioredoxin"/>
    <property type="match status" value="1"/>
</dbReference>
<dbReference type="Proteomes" id="UP000030023">
    <property type="component" value="Unassembled WGS sequence"/>
</dbReference>
<dbReference type="InterPro" id="IPR013766">
    <property type="entry name" value="Thioredoxin_domain"/>
</dbReference>
<protein>
    <submittedName>
        <fullName evidence="2">Thiol-disulfide isomerase</fullName>
    </submittedName>
</protein>
<accession>A0ABR4XSB1</accession>
<dbReference type="InterPro" id="IPR050620">
    <property type="entry name" value="Thioredoxin_H-type-like"/>
</dbReference>
<keyword evidence="3" id="KW-1185">Reference proteome</keyword>
<evidence type="ECO:0000313" key="3">
    <source>
        <dbReference type="Proteomes" id="UP000030023"/>
    </source>
</evidence>
<dbReference type="SUPFAM" id="SSF52833">
    <property type="entry name" value="Thioredoxin-like"/>
    <property type="match status" value="1"/>
</dbReference>
<dbReference type="PROSITE" id="PS51352">
    <property type="entry name" value="THIOREDOXIN_2"/>
    <property type="match status" value="1"/>
</dbReference>
<dbReference type="GO" id="GO:0016853">
    <property type="term" value="F:isomerase activity"/>
    <property type="evidence" value="ECO:0007669"/>
    <property type="project" value="UniProtKB-KW"/>
</dbReference>
<keyword evidence="2" id="KW-0413">Isomerase</keyword>
<gene>
    <name evidence="2" type="ORF">Q757_03380</name>
</gene>
<dbReference type="PANTHER" id="PTHR10438">
    <property type="entry name" value="THIOREDOXIN"/>
    <property type="match status" value="1"/>
</dbReference>
<name>A0ABR4XSB1_9LACO</name>
<evidence type="ECO:0000313" key="2">
    <source>
        <dbReference type="EMBL" id="KGO32046.1"/>
    </source>
</evidence>
<sequence>MKLYQPESNSDQEVKEKIQSEGRTVMFLQAAWCGDCKAIKPFVSDIKEEVAKSSDWVDADRDANIDVAKEQGLRGIPAFVLFKNGKQISHIGDGQRLTPKEVLDWYRSTLD</sequence>
<proteinExistence type="predicted"/>
<dbReference type="Gene3D" id="3.40.30.10">
    <property type="entry name" value="Glutaredoxin"/>
    <property type="match status" value="1"/>
</dbReference>
<dbReference type="InterPro" id="IPR036249">
    <property type="entry name" value="Thioredoxin-like_sf"/>
</dbReference>
<comment type="caution">
    <text evidence="2">The sequence shown here is derived from an EMBL/GenBank/DDBJ whole genome shotgun (WGS) entry which is preliminary data.</text>
</comment>